<organism evidence="1 2">
    <name type="scientific">Pocillopora damicornis</name>
    <name type="common">Cauliflower coral</name>
    <name type="synonym">Millepora damicornis</name>
    <dbReference type="NCBI Taxonomy" id="46731"/>
    <lineage>
        <taxon>Eukaryota</taxon>
        <taxon>Metazoa</taxon>
        <taxon>Cnidaria</taxon>
        <taxon>Anthozoa</taxon>
        <taxon>Hexacorallia</taxon>
        <taxon>Scleractinia</taxon>
        <taxon>Astrocoeniina</taxon>
        <taxon>Pocilloporidae</taxon>
        <taxon>Pocillopora</taxon>
    </lineage>
</organism>
<keyword evidence="2" id="KW-1185">Reference proteome</keyword>
<name>A0A3M6UNU3_POCDA</name>
<dbReference type="EMBL" id="RCHS01001093">
    <property type="protein sequence ID" value="RMX55279.1"/>
    <property type="molecule type" value="Genomic_DNA"/>
</dbReference>
<dbReference type="OrthoDB" id="5981859at2759"/>
<evidence type="ECO:0000313" key="2">
    <source>
        <dbReference type="Proteomes" id="UP000275408"/>
    </source>
</evidence>
<proteinExistence type="predicted"/>
<dbReference type="Proteomes" id="UP000275408">
    <property type="component" value="Unassembled WGS sequence"/>
</dbReference>
<gene>
    <name evidence="1" type="ORF">pdam_00025119</name>
</gene>
<comment type="caution">
    <text evidence="1">The sequence shown here is derived from an EMBL/GenBank/DDBJ whole genome shotgun (WGS) entry which is preliminary data.</text>
</comment>
<sequence>MDYKEELKLVLQLSGTGRYLTSELSNIWMNPKWDATEREDDEPETEELQKTFIRRLRERIPKLDAECQVVRISMNAAEEELMESGKMNDDLYTLICTVRDLLLRDVKMKATFFYLWISGQISWLKDLVREELKELLLELEKGSHIHEIENTIHFHEEELCRKFTRFEEVQKKFCGWSEKDLPVIGHHISSRRIKFELGKCIDRRLHSLLKRVEKRKKHLVKSRTNLEKKTSSVFL</sequence>
<dbReference type="AlphaFoldDB" id="A0A3M6UNU3"/>
<reference evidence="1 2" key="1">
    <citation type="journal article" date="2018" name="Sci. Rep.">
        <title>Comparative analysis of the Pocillopora damicornis genome highlights role of immune system in coral evolution.</title>
        <authorList>
            <person name="Cunning R."/>
            <person name="Bay R.A."/>
            <person name="Gillette P."/>
            <person name="Baker A.C."/>
            <person name="Traylor-Knowles N."/>
        </authorList>
    </citation>
    <scope>NUCLEOTIDE SEQUENCE [LARGE SCALE GENOMIC DNA]</scope>
    <source>
        <strain evidence="1">RSMAS</strain>
        <tissue evidence="1">Whole animal</tissue>
    </source>
</reference>
<evidence type="ECO:0000313" key="1">
    <source>
        <dbReference type="EMBL" id="RMX55279.1"/>
    </source>
</evidence>
<accession>A0A3M6UNU3</accession>
<protein>
    <submittedName>
        <fullName evidence="1">Uncharacterized protein</fullName>
    </submittedName>
</protein>